<gene>
    <name evidence="1" type="ORF">AVDCRST_MAG26-2474</name>
</gene>
<sequence length="44" mass="4610">GCRAAGCREGKRSVGKHAPHAGAYAVLVPERTHAPFSSSYNCPI</sequence>
<feature type="non-terminal residue" evidence="1">
    <location>
        <position position="1"/>
    </location>
</feature>
<dbReference type="AlphaFoldDB" id="A0A6J4IYT5"/>
<name>A0A6J4IYT5_9CHLR</name>
<protein>
    <submittedName>
        <fullName evidence="1">Uncharacterized protein</fullName>
    </submittedName>
</protein>
<reference evidence="1" key="1">
    <citation type="submission" date="2020-02" db="EMBL/GenBank/DDBJ databases">
        <authorList>
            <person name="Meier V. D."/>
        </authorList>
    </citation>
    <scope>NUCLEOTIDE SEQUENCE</scope>
    <source>
        <strain evidence="1">AVDCRST_MAG26</strain>
    </source>
</reference>
<organism evidence="1">
    <name type="scientific">uncultured Chloroflexia bacterium</name>
    <dbReference type="NCBI Taxonomy" id="1672391"/>
    <lineage>
        <taxon>Bacteria</taxon>
        <taxon>Bacillati</taxon>
        <taxon>Chloroflexota</taxon>
        <taxon>Chloroflexia</taxon>
        <taxon>environmental samples</taxon>
    </lineage>
</organism>
<accession>A0A6J4IYT5</accession>
<proteinExistence type="predicted"/>
<evidence type="ECO:0000313" key="1">
    <source>
        <dbReference type="EMBL" id="CAA9264119.1"/>
    </source>
</evidence>
<dbReference type="EMBL" id="CADCTK010000566">
    <property type="protein sequence ID" value="CAA9264119.1"/>
    <property type="molecule type" value="Genomic_DNA"/>
</dbReference>
<feature type="non-terminal residue" evidence="1">
    <location>
        <position position="44"/>
    </location>
</feature>